<dbReference type="AlphaFoldDB" id="A0A9P4TGP9"/>
<organism evidence="2 3">
    <name type="scientific">Curvularia kusanoi</name>
    <name type="common">Cochliobolus kusanoi</name>
    <dbReference type="NCBI Taxonomy" id="90978"/>
    <lineage>
        <taxon>Eukaryota</taxon>
        <taxon>Fungi</taxon>
        <taxon>Dikarya</taxon>
        <taxon>Ascomycota</taxon>
        <taxon>Pezizomycotina</taxon>
        <taxon>Dothideomycetes</taxon>
        <taxon>Pleosporomycetidae</taxon>
        <taxon>Pleosporales</taxon>
        <taxon>Pleosporineae</taxon>
        <taxon>Pleosporaceae</taxon>
        <taxon>Curvularia</taxon>
    </lineage>
</organism>
<keyword evidence="3" id="KW-1185">Reference proteome</keyword>
<dbReference type="EMBL" id="SWKU01000008">
    <property type="protein sequence ID" value="KAF3004373.1"/>
    <property type="molecule type" value="Genomic_DNA"/>
</dbReference>
<name>A0A9P4TGP9_CURKU</name>
<feature type="compositionally biased region" description="Basic and acidic residues" evidence="1">
    <location>
        <begin position="298"/>
        <end position="308"/>
    </location>
</feature>
<comment type="caution">
    <text evidence="2">The sequence shown here is derived from an EMBL/GenBank/DDBJ whole genome shotgun (WGS) entry which is preliminary data.</text>
</comment>
<feature type="compositionally biased region" description="Polar residues" evidence="1">
    <location>
        <begin position="339"/>
        <end position="351"/>
    </location>
</feature>
<gene>
    <name evidence="2" type="ORF">E8E13_009894</name>
</gene>
<feature type="non-terminal residue" evidence="2">
    <location>
        <position position="1"/>
    </location>
</feature>
<feature type="compositionally biased region" description="Acidic residues" evidence="1">
    <location>
        <begin position="283"/>
        <end position="297"/>
    </location>
</feature>
<dbReference type="OrthoDB" id="3694353at2759"/>
<dbReference type="Proteomes" id="UP000801428">
    <property type="component" value="Unassembled WGS sequence"/>
</dbReference>
<feature type="region of interest" description="Disordered" evidence="1">
    <location>
        <begin position="248"/>
        <end position="322"/>
    </location>
</feature>
<evidence type="ECO:0000313" key="3">
    <source>
        <dbReference type="Proteomes" id="UP000801428"/>
    </source>
</evidence>
<evidence type="ECO:0000313" key="2">
    <source>
        <dbReference type="EMBL" id="KAF3004373.1"/>
    </source>
</evidence>
<sequence>MAEPTRKRKNTGDDGGEERKRQRTQNDGAPERNSSERSRKLWTDKEPVQHPENFYRYHKKEIDQWYDRHKAEKQGLNPTGKIKHSNDRWYQKMNVYMEFTGRTPPVQRKGVESKFKKGLEAGLAKPEDYSPRRPDRIKHPDDLVAVPEWPRDKLSDFEVGPTGRYACSHANRKPPAPCCTNGLDRKAKQQAIRKSINAWRANVERLINKGQLDQSHKTWEVWCDAGIRQEKQKEKAEQLAKQLGEEEYEKYKQRERLKERERMNKKQERSKARLKRRKKDWKEYDDSEDERETECEDRETTHTDRPESSGDGIVETQSPPKVQNETVEPANIEQVGHAQHQNLQQSNSPRLNTDKQDGQIKPQIKSPLPQVPTLSAQLLSPTIEQAFDSHPVGNPATQAHLNASVGIWEYDRLFLEVERMLATLPPQSAAVDVLPPFEPTPFEPTSDPAESVSETDNPRGHVYAQAFVPPGSSAQNENIRDEESRVLEYAYGTNTIWPPIDPVDERFLCQVGE</sequence>
<protein>
    <submittedName>
        <fullName evidence="2">Uncharacterized protein</fullName>
    </submittedName>
</protein>
<accession>A0A9P4TGP9</accession>
<feature type="region of interest" description="Disordered" evidence="1">
    <location>
        <begin position="1"/>
        <end position="53"/>
    </location>
</feature>
<feature type="compositionally biased region" description="Basic and acidic residues" evidence="1">
    <location>
        <begin position="29"/>
        <end position="53"/>
    </location>
</feature>
<evidence type="ECO:0000256" key="1">
    <source>
        <dbReference type="SAM" id="MobiDB-lite"/>
    </source>
</evidence>
<reference evidence="2" key="1">
    <citation type="submission" date="2019-04" db="EMBL/GenBank/DDBJ databases">
        <title>Sequencing of skin fungus with MAO and IRED activity.</title>
        <authorList>
            <person name="Marsaioli A.J."/>
            <person name="Bonatto J.M.C."/>
            <person name="Reis Junior O."/>
        </authorList>
    </citation>
    <scope>NUCLEOTIDE SEQUENCE</scope>
    <source>
        <strain evidence="2">30M1</strain>
    </source>
</reference>
<feature type="region of interest" description="Disordered" evidence="1">
    <location>
        <begin position="338"/>
        <end position="367"/>
    </location>
</feature>
<feature type="compositionally biased region" description="Basic and acidic residues" evidence="1">
    <location>
        <begin position="249"/>
        <end position="271"/>
    </location>
</feature>
<proteinExistence type="predicted"/>